<proteinExistence type="inferred from homology"/>
<feature type="domain" description="Formyl transferase N-terminal" evidence="10">
    <location>
        <begin position="1"/>
        <end position="178"/>
    </location>
</feature>
<evidence type="ECO:0000256" key="6">
    <source>
        <dbReference type="ARBA" id="ARBA00022917"/>
    </source>
</evidence>
<dbReference type="Gene3D" id="3.10.25.10">
    <property type="entry name" value="Formyl transferase, C-terminal domain"/>
    <property type="match status" value="1"/>
</dbReference>
<dbReference type="CDD" id="cd08704">
    <property type="entry name" value="Met_tRNA_FMT_C"/>
    <property type="match status" value="1"/>
</dbReference>
<feature type="domain" description="Formyl transferase C-terminal" evidence="11">
    <location>
        <begin position="203"/>
        <end position="309"/>
    </location>
</feature>
<reference evidence="13" key="1">
    <citation type="journal article" date="2019" name="Int. J. Syst. Evol. Microbiol.">
        <title>The Global Catalogue of Microorganisms (GCM) 10K type strain sequencing project: providing services to taxonomists for standard genome sequencing and annotation.</title>
        <authorList>
            <consortium name="The Broad Institute Genomics Platform"/>
            <consortium name="The Broad Institute Genome Sequencing Center for Infectious Disease"/>
            <person name="Wu L."/>
            <person name="Ma J."/>
        </authorList>
    </citation>
    <scope>NUCLEOTIDE SEQUENCE [LARGE SCALE GENOMIC DNA]</scope>
    <source>
        <strain evidence="13">NBRC 100033</strain>
    </source>
</reference>
<dbReference type="InterPro" id="IPR005794">
    <property type="entry name" value="Fmt"/>
</dbReference>
<dbReference type="PROSITE" id="PS00373">
    <property type="entry name" value="GART"/>
    <property type="match status" value="1"/>
</dbReference>
<evidence type="ECO:0000256" key="7">
    <source>
        <dbReference type="ARBA" id="ARBA00048558"/>
    </source>
</evidence>
<name>A0ABQ5ZZF2_9GAMM</name>
<keyword evidence="6 8" id="KW-0648">Protein biosynthesis</keyword>
<dbReference type="InterPro" id="IPR041711">
    <property type="entry name" value="Met-tRNA-FMT_N"/>
</dbReference>
<keyword evidence="5 8" id="KW-0808">Transferase</keyword>
<dbReference type="SUPFAM" id="SSF53328">
    <property type="entry name" value="Formyltransferase"/>
    <property type="match status" value="1"/>
</dbReference>
<comment type="similarity">
    <text evidence="2 8">Belongs to the Fmt family.</text>
</comment>
<evidence type="ECO:0000256" key="8">
    <source>
        <dbReference type="HAMAP-Rule" id="MF_00182"/>
    </source>
</evidence>
<dbReference type="Gene3D" id="3.40.50.170">
    <property type="entry name" value="Formyl transferase, N-terminal domain"/>
    <property type="match status" value="1"/>
</dbReference>
<evidence type="ECO:0000256" key="1">
    <source>
        <dbReference type="ARBA" id="ARBA00002606"/>
    </source>
</evidence>
<dbReference type="InterPro" id="IPR011034">
    <property type="entry name" value="Formyl_transferase-like_C_sf"/>
</dbReference>
<evidence type="ECO:0000256" key="5">
    <source>
        <dbReference type="ARBA" id="ARBA00022679"/>
    </source>
</evidence>
<dbReference type="NCBIfam" id="TIGR00460">
    <property type="entry name" value="fmt"/>
    <property type="match status" value="1"/>
</dbReference>
<dbReference type="PANTHER" id="PTHR11138:SF5">
    <property type="entry name" value="METHIONYL-TRNA FORMYLTRANSFERASE, MITOCHONDRIAL"/>
    <property type="match status" value="1"/>
</dbReference>
<dbReference type="InterPro" id="IPR044135">
    <property type="entry name" value="Met-tRNA-FMT_C"/>
</dbReference>
<dbReference type="InterPro" id="IPR001555">
    <property type="entry name" value="GART_AS"/>
</dbReference>
<sequence>MRIIFAGTPEFAATNLQALLNAGHDIIAVYTQPDRPAGRGRKLKPSPVKALALEHNLPVFQPLTLKDPAAQQELNALEADLMIVVAYGLLLPQVVLDMPRLGCINVHASLLPRWRGAAPIQRALLAGDQATGVTLMQMDVGLDTGAMLLKTHCPITSTDTSASLHNKLAEQGGDALLELLPRLAKGEITAEPQNEAEATYAAKLSKEEAQINWQLPATAIDRAVRGFNPWPVAWFKDGEEVIRVWQAEVVHETEALIETETPRNAVAGTLAAVVKDGLIVACGKGWLKITRLQLPGKPQMQVSDLLNGNPDRFTANTDQQQVFQ</sequence>
<evidence type="ECO:0000313" key="13">
    <source>
        <dbReference type="Proteomes" id="UP001156682"/>
    </source>
</evidence>
<dbReference type="InterPro" id="IPR002376">
    <property type="entry name" value="Formyl_transf_N"/>
</dbReference>
<protein>
    <recommendedName>
        <fullName evidence="4 8">Methionyl-tRNA formyltransferase</fullName>
        <ecNumber evidence="3 8">2.1.2.9</ecNumber>
    </recommendedName>
</protein>
<feature type="binding site" evidence="8">
    <location>
        <begin position="109"/>
        <end position="112"/>
    </location>
    <ligand>
        <name>(6S)-5,6,7,8-tetrahydrofolate</name>
        <dbReference type="ChEBI" id="CHEBI:57453"/>
    </ligand>
</feature>
<dbReference type="EC" id="2.1.2.9" evidence="3 8"/>
<evidence type="ECO:0000256" key="3">
    <source>
        <dbReference type="ARBA" id="ARBA00012261"/>
    </source>
</evidence>
<dbReference type="RefSeq" id="WP_027852154.1">
    <property type="nucleotide sequence ID" value="NZ_BSOR01000015.1"/>
</dbReference>
<comment type="caution">
    <text evidence="12">The sequence shown here is derived from an EMBL/GenBank/DDBJ whole genome shotgun (WGS) entry which is preliminary data.</text>
</comment>
<comment type="function">
    <text evidence="1 8">Attaches a formyl group to the free amino group of methionyl-tRNA(fMet). The formyl group appears to play a dual role in the initiator identity of N-formylmethionyl-tRNA by promoting its recognition by IF2 and preventing the misappropriation of this tRNA by the elongation apparatus.</text>
</comment>
<dbReference type="InterPro" id="IPR036477">
    <property type="entry name" value="Formyl_transf_N_sf"/>
</dbReference>
<dbReference type="CDD" id="cd08646">
    <property type="entry name" value="FMT_core_Met-tRNA-FMT_N"/>
    <property type="match status" value="1"/>
</dbReference>
<evidence type="ECO:0000256" key="2">
    <source>
        <dbReference type="ARBA" id="ARBA00010699"/>
    </source>
</evidence>
<feature type="region of interest" description="Disordered" evidence="9">
    <location>
        <begin position="303"/>
        <end position="324"/>
    </location>
</feature>
<organism evidence="12 13">
    <name type="scientific">Marinospirillum insulare</name>
    <dbReference type="NCBI Taxonomy" id="217169"/>
    <lineage>
        <taxon>Bacteria</taxon>
        <taxon>Pseudomonadati</taxon>
        <taxon>Pseudomonadota</taxon>
        <taxon>Gammaproteobacteria</taxon>
        <taxon>Oceanospirillales</taxon>
        <taxon>Oceanospirillaceae</taxon>
        <taxon>Marinospirillum</taxon>
    </lineage>
</organism>
<gene>
    <name evidence="8 12" type="primary">fmt</name>
    <name evidence="12" type="ORF">GCM10007878_06950</name>
</gene>
<dbReference type="EMBL" id="BSOR01000015">
    <property type="protein sequence ID" value="GLR63260.1"/>
    <property type="molecule type" value="Genomic_DNA"/>
</dbReference>
<comment type="catalytic activity">
    <reaction evidence="7 8">
        <text>L-methionyl-tRNA(fMet) + (6R)-10-formyltetrahydrofolate = N-formyl-L-methionyl-tRNA(fMet) + (6S)-5,6,7,8-tetrahydrofolate + H(+)</text>
        <dbReference type="Rhea" id="RHEA:24380"/>
        <dbReference type="Rhea" id="RHEA-COMP:9952"/>
        <dbReference type="Rhea" id="RHEA-COMP:9953"/>
        <dbReference type="ChEBI" id="CHEBI:15378"/>
        <dbReference type="ChEBI" id="CHEBI:57453"/>
        <dbReference type="ChEBI" id="CHEBI:78530"/>
        <dbReference type="ChEBI" id="CHEBI:78844"/>
        <dbReference type="ChEBI" id="CHEBI:195366"/>
        <dbReference type="EC" id="2.1.2.9"/>
    </reaction>
</comment>
<dbReference type="HAMAP" id="MF_00182">
    <property type="entry name" value="Formyl_trans"/>
    <property type="match status" value="1"/>
</dbReference>
<evidence type="ECO:0000256" key="9">
    <source>
        <dbReference type="SAM" id="MobiDB-lite"/>
    </source>
</evidence>
<dbReference type="SUPFAM" id="SSF50486">
    <property type="entry name" value="FMT C-terminal domain-like"/>
    <property type="match status" value="1"/>
</dbReference>
<feature type="compositionally biased region" description="Polar residues" evidence="9">
    <location>
        <begin position="314"/>
        <end position="324"/>
    </location>
</feature>
<dbReference type="InterPro" id="IPR037022">
    <property type="entry name" value="Formyl_trans_C_sf"/>
</dbReference>
<dbReference type="Proteomes" id="UP001156682">
    <property type="component" value="Unassembled WGS sequence"/>
</dbReference>
<dbReference type="PANTHER" id="PTHR11138">
    <property type="entry name" value="METHIONYL-TRNA FORMYLTRANSFERASE"/>
    <property type="match status" value="1"/>
</dbReference>
<dbReference type="Pfam" id="PF02911">
    <property type="entry name" value="Formyl_trans_C"/>
    <property type="match status" value="1"/>
</dbReference>
<evidence type="ECO:0000259" key="10">
    <source>
        <dbReference type="Pfam" id="PF00551"/>
    </source>
</evidence>
<evidence type="ECO:0000313" key="12">
    <source>
        <dbReference type="EMBL" id="GLR63260.1"/>
    </source>
</evidence>
<accession>A0ABQ5ZZF2</accession>
<evidence type="ECO:0000256" key="4">
    <source>
        <dbReference type="ARBA" id="ARBA00016014"/>
    </source>
</evidence>
<dbReference type="Pfam" id="PF00551">
    <property type="entry name" value="Formyl_trans_N"/>
    <property type="match status" value="1"/>
</dbReference>
<keyword evidence="13" id="KW-1185">Reference proteome</keyword>
<evidence type="ECO:0000259" key="11">
    <source>
        <dbReference type="Pfam" id="PF02911"/>
    </source>
</evidence>
<dbReference type="InterPro" id="IPR005793">
    <property type="entry name" value="Formyl_trans_C"/>
</dbReference>